<dbReference type="InParanoid" id="A0A263D1B5"/>
<organism evidence="1 2">
    <name type="scientific">Amycolatopsis antarctica</name>
    <dbReference type="NCBI Taxonomy" id="1854586"/>
    <lineage>
        <taxon>Bacteria</taxon>
        <taxon>Bacillati</taxon>
        <taxon>Actinomycetota</taxon>
        <taxon>Actinomycetes</taxon>
        <taxon>Pseudonocardiales</taxon>
        <taxon>Pseudonocardiaceae</taxon>
        <taxon>Amycolatopsis</taxon>
    </lineage>
</organism>
<protein>
    <submittedName>
        <fullName evidence="1">Uncharacterized protein</fullName>
    </submittedName>
</protein>
<keyword evidence="2" id="KW-1185">Reference proteome</keyword>
<sequence>MNAIDPAEPRPACPQCCGSGFADAWEQYRADWGGMVTVRLTCTGCDGSGLQPPAGGTPGP</sequence>
<dbReference type="SUPFAM" id="SSF57938">
    <property type="entry name" value="DnaJ/Hsp40 cysteine-rich domain"/>
    <property type="match status" value="1"/>
</dbReference>
<proteinExistence type="predicted"/>
<dbReference type="AlphaFoldDB" id="A0A263D1B5"/>
<gene>
    <name evidence="1" type="ORF">CFN78_21985</name>
</gene>
<evidence type="ECO:0000313" key="1">
    <source>
        <dbReference type="EMBL" id="OZM71135.1"/>
    </source>
</evidence>
<dbReference type="Proteomes" id="UP000242444">
    <property type="component" value="Unassembled WGS sequence"/>
</dbReference>
<dbReference type="RefSeq" id="WP_094864755.1">
    <property type="nucleotide sequence ID" value="NZ_NKYE01000015.1"/>
</dbReference>
<comment type="caution">
    <text evidence="1">The sequence shown here is derived from an EMBL/GenBank/DDBJ whole genome shotgun (WGS) entry which is preliminary data.</text>
</comment>
<reference evidence="1 2" key="1">
    <citation type="submission" date="2017-07" db="EMBL/GenBank/DDBJ databases">
        <title>Amycolatopsis antarcticus sp. nov., isolated from the surface of an Antarcticus brown macroalga.</title>
        <authorList>
            <person name="Wang J."/>
            <person name="Leiva S."/>
            <person name="Huang J."/>
            <person name="Huang Y."/>
        </authorList>
    </citation>
    <scope>NUCLEOTIDE SEQUENCE [LARGE SCALE GENOMIC DNA]</scope>
    <source>
        <strain evidence="1 2">AU-G6</strain>
    </source>
</reference>
<evidence type="ECO:0000313" key="2">
    <source>
        <dbReference type="Proteomes" id="UP000242444"/>
    </source>
</evidence>
<name>A0A263D1B5_9PSEU</name>
<dbReference type="InterPro" id="IPR036410">
    <property type="entry name" value="HSP_DnaJ_Cys-rich_dom_sf"/>
</dbReference>
<accession>A0A263D1B5</accession>
<dbReference type="EMBL" id="NKYE01000015">
    <property type="protein sequence ID" value="OZM71135.1"/>
    <property type="molecule type" value="Genomic_DNA"/>
</dbReference>